<dbReference type="InterPro" id="IPR019587">
    <property type="entry name" value="Polyketide_cyclase/dehydratase"/>
</dbReference>
<evidence type="ECO:0000313" key="2">
    <source>
        <dbReference type="EMBL" id="MFD0912504.1"/>
    </source>
</evidence>
<dbReference type="Gene3D" id="3.30.530.20">
    <property type="match status" value="1"/>
</dbReference>
<keyword evidence="1" id="KW-0732">Signal</keyword>
<dbReference type="RefSeq" id="WP_379055500.1">
    <property type="nucleotide sequence ID" value="NZ_JBHTKB010000001.1"/>
</dbReference>
<dbReference type="PANTHER" id="PTHR39332">
    <property type="entry name" value="BLL4707 PROTEIN"/>
    <property type="match status" value="1"/>
</dbReference>
<evidence type="ECO:0000256" key="1">
    <source>
        <dbReference type="SAM" id="SignalP"/>
    </source>
</evidence>
<reference evidence="3" key="1">
    <citation type="journal article" date="2019" name="Int. J. Syst. Evol. Microbiol.">
        <title>The Global Catalogue of Microorganisms (GCM) 10K type strain sequencing project: providing services to taxonomists for standard genome sequencing and annotation.</title>
        <authorList>
            <consortium name="The Broad Institute Genomics Platform"/>
            <consortium name="The Broad Institute Genome Sequencing Center for Infectious Disease"/>
            <person name="Wu L."/>
            <person name="Ma J."/>
        </authorList>
    </citation>
    <scope>NUCLEOTIDE SEQUENCE [LARGE SCALE GENOMIC DNA]</scope>
    <source>
        <strain evidence="3">CCUG 58412</strain>
    </source>
</reference>
<dbReference type="InterPro" id="IPR023393">
    <property type="entry name" value="START-like_dom_sf"/>
</dbReference>
<gene>
    <name evidence="2" type="ORF">ACFQ1Z_02985</name>
</gene>
<feature type="chain" id="PRO_5046793414" evidence="1">
    <location>
        <begin position="22"/>
        <end position="175"/>
    </location>
</feature>
<dbReference type="PANTHER" id="PTHR39332:SF7">
    <property type="entry name" value="SRPBCC FAMILY PROTEIN"/>
    <property type="match status" value="1"/>
</dbReference>
<accession>A0ABW3F277</accession>
<protein>
    <submittedName>
        <fullName evidence="2">SRPBCC family protein</fullName>
    </submittedName>
</protein>
<keyword evidence="3" id="KW-1185">Reference proteome</keyword>
<dbReference type="EMBL" id="JBHTKB010000001">
    <property type="protein sequence ID" value="MFD0912504.1"/>
    <property type="molecule type" value="Genomic_DNA"/>
</dbReference>
<dbReference type="SUPFAM" id="SSF55961">
    <property type="entry name" value="Bet v1-like"/>
    <property type="match status" value="1"/>
</dbReference>
<name>A0ABW3F277_9PROT</name>
<dbReference type="Proteomes" id="UP001597128">
    <property type="component" value="Unassembled WGS sequence"/>
</dbReference>
<dbReference type="CDD" id="cd07821">
    <property type="entry name" value="PYR_PYL_RCAR_like"/>
    <property type="match status" value="1"/>
</dbReference>
<sequence>MRALFTSFILLAGLIPAASHAAAETLKLEESVEINAKADTVWANVSNFGDLGLWHPAVKTTHILSGTPNLPGAIRLLTLQDNSQVKEELLTFSPAQKTFSYKILEGVFPVSNYRSTITVKALSDSKSKVTWSGDFKRKDLSDKPVANQTDNDAIKTMTVVYRAGLDNLKKISEGM</sequence>
<feature type="signal peptide" evidence="1">
    <location>
        <begin position="1"/>
        <end position="21"/>
    </location>
</feature>
<dbReference type="Pfam" id="PF10604">
    <property type="entry name" value="Polyketide_cyc2"/>
    <property type="match status" value="1"/>
</dbReference>
<proteinExistence type="predicted"/>
<comment type="caution">
    <text evidence="2">The sequence shown here is derived from an EMBL/GenBank/DDBJ whole genome shotgun (WGS) entry which is preliminary data.</text>
</comment>
<organism evidence="2 3">
    <name type="scientific">Methylophilus luteus</name>
    <dbReference type="NCBI Taxonomy" id="640108"/>
    <lineage>
        <taxon>Bacteria</taxon>
        <taxon>Pseudomonadati</taxon>
        <taxon>Pseudomonadota</taxon>
        <taxon>Betaproteobacteria</taxon>
        <taxon>Nitrosomonadales</taxon>
        <taxon>Methylophilaceae</taxon>
        <taxon>Methylophilus</taxon>
    </lineage>
</organism>
<evidence type="ECO:0000313" key="3">
    <source>
        <dbReference type="Proteomes" id="UP001597128"/>
    </source>
</evidence>